<dbReference type="GeneID" id="6758790"/>
<protein>
    <recommendedName>
        <fullName evidence="3">N-acetyltransferase domain-containing protein</fullName>
    </recommendedName>
</protein>
<evidence type="ECO:0000313" key="1">
    <source>
        <dbReference type="EMBL" id="EDV19987.1"/>
    </source>
</evidence>
<reference evidence="1 2" key="1">
    <citation type="journal article" date="2008" name="Nature">
        <title>The Trichoplax genome and the nature of placozoans.</title>
        <authorList>
            <person name="Srivastava M."/>
            <person name="Begovic E."/>
            <person name="Chapman J."/>
            <person name="Putnam N.H."/>
            <person name="Hellsten U."/>
            <person name="Kawashima T."/>
            <person name="Kuo A."/>
            <person name="Mitros T."/>
            <person name="Salamov A."/>
            <person name="Carpenter M.L."/>
            <person name="Signorovitch A.Y."/>
            <person name="Moreno M.A."/>
            <person name="Kamm K."/>
            <person name="Grimwood J."/>
            <person name="Schmutz J."/>
            <person name="Shapiro H."/>
            <person name="Grigoriev I.V."/>
            <person name="Buss L.W."/>
            <person name="Schierwater B."/>
            <person name="Dellaporta S.L."/>
            <person name="Rokhsar D.S."/>
        </authorList>
    </citation>
    <scope>NUCLEOTIDE SEQUENCE [LARGE SCALE GENOMIC DNA]</scope>
    <source>
        <strain evidence="1 2">Grell-BS-1999</strain>
    </source>
</reference>
<dbReference type="GO" id="GO:0008080">
    <property type="term" value="F:N-acetyltransferase activity"/>
    <property type="evidence" value="ECO:0000318"/>
    <property type="project" value="GO_Central"/>
</dbReference>
<organism evidence="1 2">
    <name type="scientific">Trichoplax adhaerens</name>
    <name type="common">Trichoplax reptans</name>
    <dbReference type="NCBI Taxonomy" id="10228"/>
    <lineage>
        <taxon>Eukaryota</taxon>
        <taxon>Metazoa</taxon>
        <taxon>Placozoa</taxon>
        <taxon>Uniplacotomia</taxon>
        <taxon>Trichoplacea</taxon>
        <taxon>Trichoplacidae</taxon>
        <taxon>Trichoplax</taxon>
    </lineage>
</organism>
<dbReference type="PhylomeDB" id="B3SBD5"/>
<dbReference type="AlphaFoldDB" id="B3SBD5"/>
<dbReference type="SUPFAM" id="SSF55729">
    <property type="entry name" value="Acyl-CoA N-acyltransferases (Nat)"/>
    <property type="match status" value="1"/>
</dbReference>
<accession>B3SBD5</accession>
<dbReference type="FunFam" id="3.40.630.30:FF:000100">
    <property type="entry name" value="Predicted protein"/>
    <property type="match status" value="1"/>
</dbReference>
<dbReference type="Proteomes" id="UP000009022">
    <property type="component" value="Unassembled WGS sequence"/>
</dbReference>
<dbReference type="RefSeq" id="XP_002117577.1">
    <property type="nucleotide sequence ID" value="XM_002117541.1"/>
</dbReference>
<dbReference type="HOGENOM" id="CLU_1103991_0_0_1"/>
<dbReference type="PANTHER" id="PTHR20905:SF1">
    <property type="entry name" value="AT07410P-RELATED"/>
    <property type="match status" value="1"/>
</dbReference>
<gene>
    <name evidence="1" type="ORF">TRIADDRAFT_61576</name>
</gene>
<keyword evidence="2" id="KW-1185">Reference proteome</keyword>
<dbReference type="Gene3D" id="3.40.630.30">
    <property type="match status" value="1"/>
</dbReference>
<dbReference type="EMBL" id="DS985264">
    <property type="protein sequence ID" value="EDV19987.1"/>
    <property type="molecule type" value="Genomic_DNA"/>
</dbReference>
<dbReference type="KEGG" id="tad:TRIADDRAFT_61576"/>
<dbReference type="CTD" id="6758790"/>
<sequence length="261" mass="29927">MDSYERAQYVNRIILQFQKGHATFLNDPRYPIRYSIMEEHEIDEAAAMMAKSFIEQNEMYKTRGITVDDYLESVIHECRMSVEDKLSIIARDMETNQIIGVAVAYSYNKALQSFAENEETTQPKEALAPVMDCMLRLVEKVEQMESFNPDKTVIIDDVAAVRGEKYTGKLVGFLCAGLVKALCVRLGYSYLLTVVLNPVMQRRVRSLGYKLLHSLKLDEYIYRGEKVFSNLVEKGYHSGQIFVNYLNDNCKKLVSSPQAKL</sequence>
<name>B3SBD5_TRIAD</name>
<proteinExistence type="predicted"/>
<evidence type="ECO:0000313" key="2">
    <source>
        <dbReference type="Proteomes" id="UP000009022"/>
    </source>
</evidence>
<dbReference type="InterPro" id="IPR016181">
    <property type="entry name" value="Acyl_CoA_acyltransferase"/>
</dbReference>
<dbReference type="PANTHER" id="PTHR20905">
    <property type="entry name" value="N-ACETYLTRANSFERASE-RELATED"/>
    <property type="match status" value="1"/>
</dbReference>
<evidence type="ECO:0008006" key="3">
    <source>
        <dbReference type="Google" id="ProtNLM"/>
    </source>
</evidence>
<dbReference type="InParanoid" id="B3SBD5"/>